<dbReference type="GO" id="GO:0004497">
    <property type="term" value="F:monooxygenase activity"/>
    <property type="evidence" value="ECO:0007669"/>
    <property type="project" value="UniProtKB-KW"/>
</dbReference>
<dbReference type="GO" id="GO:0005506">
    <property type="term" value="F:iron ion binding"/>
    <property type="evidence" value="ECO:0007669"/>
    <property type="project" value="InterPro"/>
</dbReference>
<dbReference type="InterPro" id="IPR036396">
    <property type="entry name" value="Cyt_P450_sf"/>
</dbReference>
<dbReference type="AlphaFoldDB" id="A0A3N2QKZ1"/>
<evidence type="ECO:0000256" key="4">
    <source>
        <dbReference type="ARBA" id="ARBA00023002"/>
    </source>
</evidence>
<dbReference type="EMBL" id="RDRB01000014">
    <property type="protein sequence ID" value="ROT95843.1"/>
    <property type="molecule type" value="Genomic_DNA"/>
</dbReference>
<reference evidence="9 10" key="1">
    <citation type="submission" date="2018-10" db="EMBL/GenBank/DDBJ databases">
        <title>Histidinibacterium lentulum gen. nov., sp. nov., a marine bacterium from the culture broth of Picochlorum sp. 122.</title>
        <authorList>
            <person name="Wang G."/>
        </authorList>
    </citation>
    <scope>NUCLEOTIDE SEQUENCE [LARGE SCALE GENOMIC DNA]</scope>
    <source>
        <strain evidence="9 10">B17</strain>
    </source>
</reference>
<name>A0A3N2QKZ1_9RHOB</name>
<evidence type="ECO:0000256" key="1">
    <source>
        <dbReference type="ARBA" id="ARBA00010617"/>
    </source>
</evidence>
<keyword evidence="5 8" id="KW-0408">Iron</keyword>
<dbReference type="OrthoDB" id="9801155at2"/>
<evidence type="ECO:0000256" key="6">
    <source>
        <dbReference type="ARBA" id="ARBA00023033"/>
    </source>
</evidence>
<comment type="caution">
    <text evidence="9">The sequence shown here is derived from an EMBL/GenBank/DDBJ whole genome shotgun (WGS) entry which is preliminary data.</text>
</comment>
<keyword evidence="2 8" id="KW-0349">Heme</keyword>
<dbReference type="InterPro" id="IPR002397">
    <property type="entry name" value="Cyt_P450_B"/>
</dbReference>
<evidence type="ECO:0000256" key="2">
    <source>
        <dbReference type="ARBA" id="ARBA00022617"/>
    </source>
</evidence>
<organism evidence="9 10">
    <name type="scientific">Histidinibacterium lentulum</name>
    <dbReference type="NCBI Taxonomy" id="2480588"/>
    <lineage>
        <taxon>Bacteria</taxon>
        <taxon>Pseudomonadati</taxon>
        <taxon>Pseudomonadota</taxon>
        <taxon>Alphaproteobacteria</taxon>
        <taxon>Rhodobacterales</taxon>
        <taxon>Paracoccaceae</taxon>
        <taxon>Histidinibacterium</taxon>
    </lineage>
</organism>
<evidence type="ECO:0000313" key="9">
    <source>
        <dbReference type="EMBL" id="ROT95843.1"/>
    </source>
</evidence>
<dbReference type="SUPFAM" id="SSF48264">
    <property type="entry name" value="Cytochrome P450"/>
    <property type="match status" value="1"/>
</dbReference>
<evidence type="ECO:0000256" key="7">
    <source>
        <dbReference type="ARBA" id="ARBA00043906"/>
    </source>
</evidence>
<dbReference type="PRINTS" id="PR00359">
    <property type="entry name" value="BP450"/>
</dbReference>
<dbReference type="PANTHER" id="PTHR46696">
    <property type="entry name" value="P450, PUTATIVE (EUROFUNG)-RELATED"/>
    <property type="match status" value="1"/>
</dbReference>
<gene>
    <name evidence="9" type="ORF">EAT49_19475</name>
</gene>
<dbReference type="InterPro" id="IPR001128">
    <property type="entry name" value="Cyt_P450"/>
</dbReference>
<dbReference type="PANTHER" id="PTHR46696:SF1">
    <property type="entry name" value="CYTOCHROME P450 YJIB-RELATED"/>
    <property type="match status" value="1"/>
</dbReference>
<dbReference type="Proteomes" id="UP000268016">
    <property type="component" value="Unassembled WGS sequence"/>
</dbReference>
<dbReference type="Pfam" id="PF00067">
    <property type="entry name" value="p450"/>
    <property type="match status" value="1"/>
</dbReference>
<keyword evidence="10" id="KW-1185">Reference proteome</keyword>
<dbReference type="InterPro" id="IPR017972">
    <property type="entry name" value="Cyt_P450_CS"/>
</dbReference>
<dbReference type="FunFam" id="1.10.630.10:FF:000018">
    <property type="entry name" value="Cytochrome P450 monooxygenase"/>
    <property type="match status" value="1"/>
</dbReference>
<dbReference type="PROSITE" id="PS00086">
    <property type="entry name" value="CYTOCHROME_P450"/>
    <property type="match status" value="1"/>
</dbReference>
<keyword evidence="6 8" id="KW-0503">Monooxygenase</keyword>
<dbReference type="CDD" id="cd20625">
    <property type="entry name" value="CYP164-like"/>
    <property type="match status" value="1"/>
</dbReference>
<dbReference type="PRINTS" id="PR00385">
    <property type="entry name" value="P450"/>
</dbReference>
<dbReference type="RefSeq" id="WP_123643993.1">
    <property type="nucleotide sequence ID" value="NZ_ML119093.1"/>
</dbReference>
<evidence type="ECO:0000313" key="10">
    <source>
        <dbReference type="Proteomes" id="UP000268016"/>
    </source>
</evidence>
<evidence type="ECO:0000256" key="3">
    <source>
        <dbReference type="ARBA" id="ARBA00022723"/>
    </source>
</evidence>
<dbReference type="Gene3D" id="1.10.630.10">
    <property type="entry name" value="Cytochrome P450"/>
    <property type="match status" value="1"/>
</dbReference>
<comment type="similarity">
    <text evidence="1 8">Belongs to the cytochrome P450 family.</text>
</comment>
<evidence type="ECO:0000256" key="8">
    <source>
        <dbReference type="RuleBase" id="RU000461"/>
    </source>
</evidence>
<accession>A0A3N2QKZ1</accession>
<proteinExistence type="inferred from homology"/>
<keyword evidence="3 8" id="KW-0479">Metal-binding</keyword>
<keyword evidence="4 8" id="KW-0560">Oxidoreductase</keyword>
<comment type="function">
    <text evidence="7">Cytochromes P450 are a group of heme-thiolate monooxygenases. They oxidize a variety of structurally unrelated compounds, including steroids, fatty acids, and xenobiotics.</text>
</comment>
<evidence type="ECO:0000256" key="5">
    <source>
        <dbReference type="ARBA" id="ARBA00023004"/>
    </source>
</evidence>
<dbReference type="GO" id="GO:0016705">
    <property type="term" value="F:oxidoreductase activity, acting on paired donors, with incorporation or reduction of molecular oxygen"/>
    <property type="evidence" value="ECO:0007669"/>
    <property type="project" value="InterPro"/>
</dbReference>
<dbReference type="GO" id="GO:0020037">
    <property type="term" value="F:heme binding"/>
    <property type="evidence" value="ECO:0007669"/>
    <property type="project" value="InterPro"/>
</dbReference>
<sequence>MQRLSQSPTDPAFVQDPYPFYDRARAAGDFFFWEDYGKPCALSHRAVMAVLKDRRMGREPVDPPPIPPGLEPFYDIEAHSMLELEPPRHTRLRGLVVRAFTSRRIAALEPDIAALCAALIDRFPSGPFDLMDAYARIIPVVMICRLLGVPEERAPDLLAWSNAMVAMYQARRSPAIEEAAVAASLAFRAFVEETIAARRARPGPDLLTDLIAAEEAGEKLTTDELVTTVILLLNAGHEATVHSIGNSLTLLLKEGRYIVNAAVIEEALRLDPPLHMFDRWVYEDLTLFGHAFRRGDRVACLLAAANRDPEAFPEPAAFRPGRTTPQITSFGAGIHFCVGAPLARLELEIALRTLLDRCPRLVLAEPPRYADVYHFRGLERLLIKV</sequence>
<protein>
    <submittedName>
        <fullName evidence="9">Cytochrome P450</fullName>
    </submittedName>
</protein>